<name>A0ABQ4PW51_9PROT</name>
<evidence type="ECO:0000256" key="6">
    <source>
        <dbReference type="ARBA" id="ARBA00022801"/>
    </source>
</evidence>
<comment type="catalytic activity">
    <reaction evidence="1 7">
        <text>a ribonucleoside 5'-phosphate + H2O = a ribonucleoside + phosphate</text>
        <dbReference type="Rhea" id="RHEA:12484"/>
        <dbReference type="ChEBI" id="CHEBI:15377"/>
        <dbReference type="ChEBI" id="CHEBI:18254"/>
        <dbReference type="ChEBI" id="CHEBI:43474"/>
        <dbReference type="ChEBI" id="CHEBI:58043"/>
        <dbReference type="EC" id="3.1.3.5"/>
    </reaction>
</comment>
<reference evidence="9" key="1">
    <citation type="submission" date="2021-05" db="EMBL/GenBank/DDBJ databases">
        <authorList>
            <person name="Tanabe Y."/>
        </authorList>
    </citation>
    <scope>NUCLEOTIDE SEQUENCE</scope>
    <source>
        <strain evidence="9">BOTRYCO-1</strain>
    </source>
</reference>
<keyword evidence="3 7" id="KW-0963">Cytoplasm</keyword>
<dbReference type="SUPFAM" id="SSF64167">
    <property type="entry name" value="SurE-like"/>
    <property type="match status" value="1"/>
</dbReference>
<feature type="binding site" evidence="7">
    <location>
        <position position="8"/>
    </location>
    <ligand>
        <name>a divalent metal cation</name>
        <dbReference type="ChEBI" id="CHEBI:60240"/>
    </ligand>
</feature>
<evidence type="ECO:0000256" key="3">
    <source>
        <dbReference type="ARBA" id="ARBA00022490"/>
    </source>
</evidence>
<dbReference type="InterPro" id="IPR030048">
    <property type="entry name" value="SurE"/>
</dbReference>
<dbReference type="HAMAP" id="MF_00060">
    <property type="entry name" value="SurE"/>
    <property type="match status" value="1"/>
</dbReference>
<reference evidence="9" key="2">
    <citation type="journal article" date="2023" name="ISME Commun">
        <title>Characterization of a bloom-associated alphaproteobacterial lineage, 'Candidatus Phycosocius': insights into freshwater algal-bacterial interactions.</title>
        <authorList>
            <person name="Tanabe Y."/>
            <person name="Yamaguchi H."/>
            <person name="Yoshida M."/>
            <person name="Kai A."/>
            <person name="Okazaki Y."/>
        </authorList>
    </citation>
    <scope>NUCLEOTIDE SEQUENCE</scope>
    <source>
        <strain evidence="9">BOTRYCO-1</strain>
    </source>
</reference>
<sequence>MRILISNDDGIHAPGLVILEQLAAMLSSDIWVVAPEIERSGASRALTLTEPVRVRALGERRFACSGTPSDCILLGVDELIVGCKPDLILSGVNRGQNIAEDTSVSGTIAAAVQGMQMGIPAIALSQAMNVRAGKDIPWHTALAHGGAVLKQLLATQWRDGVVMNVNFPDCEPEEVTAIEATYQGFRDETIHHIDRRHDLRGNDYFWIGYRTKPSRPPLGSDLLAIDEKRISVTPLQIDMTDPTTLAKLKGVFSR</sequence>
<dbReference type="Pfam" id="PF01975">
    <property type="entry name" value="SurE"/>
    <property type="match status" value="1"/>
</dbReference>
<dbReference type="EC" id="3.1.3.5" evidence="7"/>
<comment type="subcellular location">
    <subcellularLocation>
        <location evidence="7">Cytoplasm</location>
    </subcellularLocation>
</comment>
<dbReference type="InterPro" id="IPR036523">
    <property type="entry name" value="SurE-like_sf"/>
</dbReference>
<gene>
    <name evidence="7 9" type="primary">surE</name>
    <name evidence="9" type="ORF">PsB1_1392</name>
</gene>
<dbReference type="PANTHER" id="PTHR30457">
    <property type="entry name" value="5'-NUCLEOTIDASE SURE"/>
    <property type="match status" value="1"/>
</dbReference>
<dbReference type="Proteomes" id="UP001161064">
    <property type="component" value="Unassembled WGS sequence"/>
</dbReference>
<feature type="binding site" evidence="7">
    <location>
        <position position="40"/>
    </location>
    <ligand>
        <name>a divalent metal cation</name>
        <dbReference type="ChEBI" id="CHEBI:60240"/>
    </ligand>
</feature>
<organism evidence="9 10">
    <name type="scientific">Candidatus Phycosocius spiralis</name>
    <dbReference type="NCBI Taxonomy" id="2815099"/>
    <lineage>
        <taxon>Bacteria</taxon>
        <taxon>Pseudomonadati</taxon>
        <taxon>Pseudomonadota</taxon>
        <taxon>Alphaproteobacteria</taxon>
        <taxon>Caulobacterales</taxon>
        <taxon>Caulobacterales incertae sedis</taxon>
        <taxon>Candidatus Phycosocius</taxon>
    </lineage>
</organism>
<accession>A0ABQ4PW51</accession>
<evidence type="ECO:0000313" key="9">
    <source>
        <dbReference type="EMBL" id="GIU67238.1"/>
    </source>
</evidence>
<comment type="similarity">
    <text evidence="2 7">Belongs to the SurE nucleotidase family.</text>
</comment>
<comment type="function">
    <text evidence="7">Nucleotidase that shows phosphatase activity on nucleoside 5'-monophosphates.</text>
</comment>
<evidence type="ECO:0000256" key="7">
    <source>
        <dbReference type="HAMAP-Rule" id="MF_00060"/>
    </source>
</evidence>
<proteinExistence type="inferred from homology"/>
<dbReference type="InterPro" id="IPR002828">
    <property type="entry name" value="SurE-like_Pase/nucleotidase"/>
</dbReference>
<evidence type="ECO:0000259" key="8">
    <source>
        <dbReference type="Pfam" id="PF01975"/>
    </source>
</evidence>
<protein>
    <recommendedName>
        <fullName evidence="7">5'-nucleotidase SurE</fullName>
        <ecNumber evidence="7">3.1.3.5</ecNumber>
    </recommendedName>
    <alternativeName>
        <fullName evidence="7">Nucleoside 5'-monophosphate phosphohydrolase</fullName>
    </alternativeName>
</protein>
<evidence type="ECO:0000256" key="5">
    <source>
        <dbReference type="ARBA" id="ARBA00022741"/>
    </source>
</evidence>
<feature type="binding site" evidence="7">
    <location>
        <position position="93"/>
    </location>
    <ligand>
        <name>a divalent metal cation</name>
        <dbReference type="ChEBI" id="CHEBI:60240"/>
    </ligand>
</feature>
<keyword evidence="4 7" id="KW-0479">Metal-binding</keyword>
<comment type="caution">
    <text evidence="9">The sequence shown here is derived from an EMBL/GenBank/DDBJ whole genome shotgun (WGS) entry which is preliminary data.</text>
</comment>
<feature type="domain" description="Survival protein SurE-like phosphatase/nucleotidase" evidence="8">
    <location>
        <begin position="3"/>
        <end position="186"/>
    </location>
</feature>
<dbReference type="RefSeq" id="WP_284360040.1">
    <property type="nucleotide sequence ID" value="NZ_BPFZ01000007.1"/>
</dbReference>
<dbReference type="EMBL" id="BPFZ01000007">
    <property type="protein sequence ID" value="GIU67238.1"/>
    <property type="molecule type" value="Genomic_DNA"/>
</dbReference>
<feature type="binding site" evidence="7">
    <location>
        <position position="9"/>
    </location>
    <ligand>
        <name>a divalent metal cation</name>
        <dbReference type="ChEBI" id="CHEBI:60240"/>
    </ligand>
</feature>
<dbReference type="Gene3D" id="3.40.1210.10">
    <property type="entry name" value="Survival protein SurE-like phosphatase/nucleotidase"/>
    <property type="match status" value="1"/>
</dbReference>
<evidence type="ECO:0000256" key="2">
    <source>
        <dbReference type="ARBA" id="ARBA00011062"/>
    </source>
</evidence>
<keyword evidence="10" id="KW-1185">Reference proteome</keyword>
<evidence type="ECO:0000256" key="4">
    <source>
        <dbReference type="ARBA" id="ARBA00022723"/>
    </source>
</evidence>
<dbReference type="PANTHER" id="PTHR30457:SF12">
    <property type="entry name" value="5'_3'-NUCLEOTIDASE SURE"/>
    <property type="match status" value="1"/>
</dbReference>
<comment type="cofactor">
    <cofactor evidence="7">
        <name>a divalent metal cation</name>
        <dbReference type="ChEBI" id="CHEBI:60240"/>
    </cofactor>
    <text evidence="7">Binds 1 divalent metal cation per subunit.</text>
</comment>
<dbReference type="NCBIfam" id="TIGR00087">
    <property type="entry name" value="surE"/>
    <property type="match status" value="1"/>
</dbReference>
<dbReference type="NCBIfam" id="NF001490">
    <property type="entry name" value="PRK00346.1-4"/>
    <property type="match status" value="1"/>
</dbReference>
<evidence type="ECO:0000313" key="10">
    <source>
        <dbReference type="Proteomes" id="UP001161064"/>
    </source>
</evidence>
<evidence type="ECO:0000256" key="1">
    <source>
        <dbReference type="ARBA" id="ARBA00000815"/>
    </source>
</evidence>
<keyword evidence="5 7" id="KW-0547">Nucleotide-binding</keyword>
<keyword evidence="6 7" id="KW-0378">Hydrolase</keyword>